<feature type="binding site" evidence="11">
    <location>
        <position position="175"/>
    </location>
    <ligand>
        <name>thiamine diphosphate</name>
        <dbReference type="ChEBI" id="CHEBI:58937"/>
    </ligand>
</feature>
<comment type="caution">
    <text evidence="13">The sequence shown here is derived from an EMBL/GenBank/DDBJ whole genome shotgun (WGS) entry which is preliminary data.</text>
</comment>
<dbReference type="PANTHER" id="PTHR43322">
    <property type="entry name" value="1-D-DEOXYXYLULOSE 5-PHOSPHATE SYNTHASE-RELATED"/>
    <property type="match status" value="1"/>
</dbReference>
<dbReference type="GO" id="GO:0019288">
    <property type="term" value="P:isopentenyl diphosphate biosynthetic process, methylerythritol 4-phosphate pathway"/>
    <property type="evidence" value="ECO:0007669"/>
    <property type="project" value="TreeGrafter"/>
</dbReference>
<evidence type="ECO:0000256" key="1">
    <source>
        <dbReference type="ARBA" id="ARBA00004980"/>
    </source>
</evidence>
<name>A0A4R6KC59_9ACTN</name>
<dbReference type="GO" id="GO:0005829">
    <property type="term" value="C:cytosol"/>
    <property type="evidence" value="ECO:0007669"/>
    <property type="project" value="TreeGrafter"/>
</dbReference>
<feature type="binding site" evidence="11">
    <location>
        <position position="145"/>
    </location>
    <ligand>
        <name>Mg(2+)</name>
        <dbReference type="ChEBI" id="CHEBI:18420"/>
    </ligand>
</feature>
<dbReference type="InterPro" id="IPR029061">
    <property type="entry name" value="THDP-binding"/>
</dbReference>
<dbReference type="CDD" id="cd02007">
    <property type="entry name" value="TPP_DXS"/>
    <property type="match status" value="1"/>
</dbReference>
<evidence type="ECO:0000256" key="6">
    <source>
        <dbReference type="ARBA" id="ARBA00022842"/>
    </source>
</evidence>
<dbReference type="Pfam" id="PF13292">
    <property type="entry name" value="DXP_synthase_N"/>
    <property type="match status" value="1"/>
</dbReference>
<dbReference type="SUPFAM" id="SSF52518">
    <property type="entry name" value="Thiamin diphosphate-binding fold (THDP-binding)"/>
    <property type="match status" value="2"/>
</dbReference>
<dbReference type="Proteomes" id="UP000295388">
    <property type="component" value="Unassembled WGS sequence"/>
</dbReference>
<dbReference type="HAMAP" id="MF_00315">
    <property type="entry name" value="DXP_synth"/>
    <property type="match status" value="1"/>
</dbReference>
<dbReference type="CDD" id="cd07033">
    <property type="entry name" value="TPP_PYR_DXS_TK_like"/>
    <property type="match status" value="1"/>
</dbReference>
<dbReference type="GO" id="GO:0009228">
    <property type="term" value="P:thiamine biosynthetic process"/>
    <property type="evidence" value="ECO:0007669"/>
    <property type="project" value="UniProtKB-UniRule"/>
</dbReference>
<dbReference type="FunFam" id="3.40.50.920:FF:000002">
    <property type="entry name" value="1-deoxy-D-xylulose-5-phosphate synthase"/>
    <property type="match status" value="1"/>
</dbReference>
<dbReference type="FunFam" id="3.40.50.970:FF:000005">
    <property type="entry name" value="1-deoxy-D-xylulose-5-phosphate synthase"/>
    <property type="match status" value="1"/>
</dbReference>
<evidence type="ECO:0000256" key="9">
    <source>
        <dbReference type="ARBA" id="ARBA00023229"/>
    </source>
</evidence>
<keyword evidence="5 11" id="KW-0479">Metal-binding</keyword>
<feature type="binding site" evidence="11">
    <location>
        <position position="73"/>
    </location>
    <ligand>
        <name>thiamine diphosphate</name>
        <dbReference type="ChEBI" id="CHEBI:58937"/>
    </ligand>
</feature>
<dbReference type="SUPFAM" id="SSF52922">
    <property type="entry name" value="TK C-terminal domain-like"/>
    <property type="match status" value="1"/>
</dbReference>
<dbReference type="EC" id="2.2.1.7" evidence="11"/>
<feature type="binding site" evidence="11">
    <location>
        <position position="175"/>
    </location>
    <ligand>
        <name>Mg(2+)</name>
        <dbReference type="ChEBI" id="CHEBI:18420"/>
    </ligand>
</feature>
<dbReference type="InterPro" id="IPR005477">
    <property type="entry name" value="Dxylulose-5-P_synthase"/>
</dbReference>
<feature type="binding site" evidence="11">
    <location>
        <begin position="146"/>
        <end position="147"/>
    </location>
    <ligand>
        <name>thiamine diphosphate</name>
        <dbReference type="ChEBI" id="CHEBI:58937"/>
    </ligand>
</feature>
<dbReference type="Pfam" id="PF02780">
    <property type="entry name" value="Transketolase_C"/>
    <property type="match status" value="1"/>
</dbReference>
<dbReference type="Gene3D" id="3.40.50.920">
    <property type="match status" value="1"/>
</dbReference>
<keyword evidence="7 11" id="KW-0784">Thiamine biosynthesis</keyword>
<dbReference type="Pfam" id="PF02779">
    <property type="entry name" value="Transket_pyr"/>
    <property type="match status" value="1"/>
</dbReference>
<evidence type="ECO:0000256" key="10">
    <source>
        <dbReference type="ARBA" id="ARBA00055605"/>
    </source>
</evidence>
<evidence type="ECO:0000313" key="14">
    <source>
        <dbReference type="Proteomes" id="UP000295388"/>
    </source>
</evidence>
<comment type="subunit">
    <text evidence="3 11">Homodimer.</text>
</comment>
<comment type="similarity">
    <text evidence="2 11">Belongs to the transketolase family. DXPS subfamily.</text>
</comment>
<gene>
    <name evidence="11" type="primary">dxs</name>
    <name evidence="13" type="ORF">EV643_11385</name>
</gene>
<dbReference type="SMART" id="SM00861">
    <property type="entry name" value="Transket_pyr"/>
    <property type="match status" value="1"/>
</dbReference>
<dbReference type="EMBL" id="SNWQ01000013">
    <property type="protein sequence ID" value="TDO45312.1"/>
    <property type="molecule type" value="Genomic_DNA"/>
</dbReference>
<comment type="function">
    <text evidence="10 11">Catalyzes the acyloin condensation reaction between C atoms 2 and 3 of pyruvate and glyceraldehyde 3-phosphate to yield 1-deoxy-D-xylulose-5-phosphate (DXP).</text>
</comment>
<dbReference type="InterPro" id="IPR049557">
    <property type="entry name" value="Transketolase_CS"/>
</dbReference>
<proteinExistence type="inferred from homology"/>
<evidence type="ECO:0000256" key="4">
    <source>
        <dbReference type="ARBA" id="ARBA00022679"/>
    </source>
</evidence>
<protein>
    <recommendedName>
        <fullName evidence="11">1-deoxy-D-xylulose-5-phosphate synthase</fullName>
        <ecNumber evidence="11">2.2.1.7</ecNumber>
    </recommendedName>
    <alternativeName>
        <fullName evidence="11">1-deoxyxylulose-5-phosphate synthase</fullName>
        <shortName evidence="11">DXP synthase</shortName>
        <shortName evidence="11">DXPS</shortName>
    </alternativeName>
</protein>
<evidence type="ECO:0000256" key="2">
    <source>
        <dbReference type="ARBA" id="ARBA00011081"/>
    </source>
</evidence>
<dbReference type="PROSITE" id="PS00802">
    <property type="entry name" value="TRANSKETOLASE_2"/>
    <property type="match status" value="1"/>
</dbReference>
<sequence>MRLLETVGGPADLKGMTDQQLGELAAEIRDMLVETVSRTGGHLGPNLGMVEITLAMHRVFDSPRDRLVYDTGHQTYVHKLLTGRAPKFDTLRQQGGLSGYPSQAESEHDIVENSHASTSLSYADGLAKAYRLRGEDRHVVALIGDGGLTGGMAWEALNNIAAEKDLKLVIIVNDNGRSYSATVGGLATHLTSLRTNPRYEKILDLVKKNLSRTPYVGTPMYEVLHGVKKGLKDMLAPQGMFEDLGLKYVGPVDGHDRLAMEDALRKAKAFGGPVIVHAVTQKGFGYAAAEQDEEDNFHQIRPLNKPRGWTDVFAEELVQIGHRRPDVVAITAAMLHPTGLAPFAEAFPDRIFDVGIAEQHAVTSAAGLAMGGLHPVVGLYATFLNRAFDQLLLDVALHKCGVTFVLDRAGVTGDDGPSHNGMWDMSLLQVVPGLRLAAPRDGARVVELLNEAIDVDDAPTVLRYAKGEVFPDLEAIDRIGGTDILVRTGKDVLLVGIGAMAATAVDVAERLGAQGFGVTVVDPRWVKPVAPELIELAKEHKFVVTIEDNGRVGGCGSAIAQAFRDAGVTTPVRDFGIPQVFLEHAKRPAVLQEIGLTGQGLARDVIEMIAKHQGDAITSEPDTASGRPGNA</sequence>
<dbReference type="GO" id="GO:0008661">
    <property type="term" value="F:1-deoxy-D-xylulose-5-phosphate synthase activity"/>
    <property type="evidence" value="ECO:0007669"/>
    <property type="project" value="UniProtKB-UniRule"/>
</dbReference>
<feature type="binding site" evidence="11">
    <location>
        <position position="358"/>
    </location>
    <ligand>
        <name>thiamine diphosphate</name>
        <dbReference type="ChEBI" id="CHEBI:58937"/>
    </ligand>
</feature>
<keyword evidence="9 11" id="KW-0414">Isoprene biosynthesis</keyword>
<dbReference type="Gene3D" id="3.40.50.970">
    <property type="match status" value="2"/>
</dbReference>
<dbReference type="GO" id="GO:0000287">
    <property type="term" value="F:magnesium ion binding"/>
    <property type="evidence" value="ECO:0007669"/>
    <property type="project" value="UniProtKB-UniRule"/>
</dbReference>
<keyword evidence="6 11" id="KW-0460">Magnesium</keyword>
<evidence type="ECO:0000256" key="5">
    <source>
        <dbReference type="ARBA" id="ARBA00022723"/>
    </source>
</evidence>
<dbReference type="PROSITE" id="PS00801">
    <property type="entry name" value="TRANSKETOLASE_1"/>
    <property type="match status" value="1"/>
</dbReference>
<dbReference type="RefSeq" id="WP_133802657.1">
    <property type="nucleotide sequence ID" value="NZ_SNWQ01000013.1"/>
</dbReference>
<keyword evidence="8 11" id="KW-0786">Thiamine pyrophosphate</keyword>
<evidence type="ECO:0000313" key="13">
    <source>
        <dbReference type="EMBL" id="TDO45312.1"/>
    </source>
</evidence>
<dbReference type="NCBIfam" id="NF003933">
    <property type="entry name" value="PRK05444.2-2"/>
    <property type="match status" value="1"/>
</dbReference>
<evidence type="ECO:0000256" key="8">
    <source>
        <dbReference type="ARBA" id="ARBA00023052"/>
    </source>
</evidence>
<keyword evidence="14" id="KW-1185">Reference proteome</keyword>
<dbReference type="NCBIfam" id="TIGR00204">
    <property type="entry name" value="dxs"/>
    <property type="match status" value="1"/>
</dbReference>
<dbReference type="InterPro" id="IPR005475">
    <property type="entry name" value="Transketolase-like_Pyr-bd"/>
</dbReference>
<feature type="binding site" evidence="11">
    <location>
        <begin position="114"/>
        <end position="116"/>
    </location>
    <ligand>
        <name>thiamine diphosphate</name>
        <dbReference type="ChEBI" id="CHEBI:58937"/>
    </ligand>
</feature>
<keyword evidence="4 11" id="KW-0808">Transferase</keyword>
<dbReference type="AlphaFoldDB" id="A0A4R6KC59"/>
<evidence type="ECO:0000256" key="3">
    <source>
        <dbReference type="ARBA" id="ARBA00011738"/>
    </source>
</evidence>
<dbReference type="InterPro" id="IPR009014">
    <property type="entry name" value="Transketo_C/PFOR_II"/>
</dbReference>
<comment type="catalytic activity">
    <reaction evidence="11">
        <text>D-glyceraldehyde 3-phosphate + pyruvate + H(+) = 1-deoxy-D-xylulose 5-phosphate + CO2</text>
        <dbReference type="Rhea" id="RHEA:12605"/>
        <dbReference type="ChEBI" id="CHEBI:15361"/>
        <dbReference type="ChEBI" id="CHEBI:15378"/>
        <dbReference type="ChEBI" id="CHEBI:16526"/>
        <dbReference type="ChEBI" id="CHEBI:57792"/>
        <dbReference type="ChEBI" id="CHEBI:59776"/>
        <dbReference type="EC" id="2.2.1.7"/>
    </reaction>
</comment>
<comment type="pathway">
    <text evidence="1 11">Metabolic intermediate biosynthesis; 1-deoxy-D-xylulose 5-phosphate biosynthesis; 1-deoxy-D-xylulose 5-phosphate from D-glyceraldehyde 3-phosphate and pyruvate: step 1/1.</text>
</comment>
<dbReference type="PANTHER" id="PTHR43322:SF5">
    <property type="entry name" value="1-DEOXY-D-XYLULOSE-5-PHOSPHATE SYNTHASE, CHLOROPLASTIC"/>
    <property type="match status" value="1"/>
</dbReference>
<dbReference type="InterPro" id="IPR020826">
    <property type="entry name" value="Transketolase_BS"/>
</dbReference>
<comment type="cofactor">
    <cofactor evidence="11">
        <name>thiamine diphosphate</name>
        <dbReference type="ChEBI" id="CHEBI:58937"/>
    </cofactor>
    <text evidence="11">Binds 1 thiamine pyrophosphate per subunit.</text>
</comment>
<evidence type="ECO:0000259" key="12">
    <source>
        <dbReference type="SMART" id="SM00861"/>
    </source>
</evidence>
<accession>A0A4R6KC59</accession>
<dbReference type="GO" id="GO:0030976">
    <property type="term" value="F:thiamine pyrophosphate binding"/>
    <property type="evidence" value="ECO:0007669"/>
    <property type="project" value="UniProtKB-UniRule"/>
</dbReference>
<dbReference type="OrthoDB" id="9803371at2"/>
<feature type="binding site" evidence="11">
    <location>
        <position position="286"/>
    </location>
    <ligand>
        <name>thiamine diphosphate</name>
        <dbReference type="ChEBI" id="CHEBI:58937"/>
    </ligand>
</feature>
<comment type="cofactor">
    <cofactor evidence="11">
        <name>Mg(2+)</name>
        <dbReference type="ChEBI" id="CHEBI:18420"/>
    </cofactor>
    <text evidence="11">Binds 1 Mg(2+) ion per subunit.</text>
</comment>
<reference evidence="13 14" key="1">
    <citation type="submission" date="2019-03" db="EMBL/GenBank/DDBJ databases">
        <title>Genomic Encyclopedia of Type Strains, Phase III (KMG-III): the genomes of soil and plant-associated and newly described type strains.</title>
        <authorList>
            <person name="Whitman W."/>
        </authorList>
    </citation>
    <scope>NUCLEOTIDE SEQUENCE [LARGE SCALE GENOMIC DNA]</scope>
    <source>
        <strain evidence="13 14">VKM Ac-2527</strain>
    </source>
</reference>
<feature type="domain" description="Transketolase-like pyrimidine-binding" evidence="12">
    <location>
        <begin position="307"/>
        <end position="472"/>
    </location>
</feature>
<dbReference type="UniPathway" id="UPA00064">
    <property type="reaction ID" value="UER00091"/>
</dbReference>
<dbReference type="InterPro" id="IPR033248">
    <property type="entry name" value="Transketolase_C"/>
</dbReference>
<organism evidence="13 14">
    <name type="scientific">Kribbella caucasensis</name>
    <dbReference type="NCBI Taxonomy" id="2512215"/>
    <lineage>
        <taxon>Bacteria</taxon>
        <taxon>Bacillati</taxon>
        <taxon>Actinomycetota</taxon>
        <taxon>Actinomycetes</taxon>
        <taxon>Propionibacteriales</taxon>
        <taxon>Kribbellaceae</taxon>
        <taxon>Kribbella</taxon>
    </lineage>
</organism>
<evidence type="ECO:0000256" key="7">
    <source>
        <dbReference type="ARBA" id="ARBA00022977"/>
    </source>
</evidence>
<dbReference type="GO" id="GO:0016114">
    <property type="term" value="P:terpenoid biosynthetic process"/>
    <property type="evidence" value="ECO:0007669"/>
    <property type="project" value="UniProtKB-UniRule"/>
</dbReference>
<evidence type="ECO:0000256" key="11">
    <source>
        <dbReference type="HAMAP-Rule" id="MF_00315"/>
    </source>
</evidence>